<dbReference type="RefSeq" id="WP_184268308.1">
    <property type="nucleotide sequence ID" value="NZ_JACHKY010000002.1"/>
</dbReference>
<comment type="caution">
    <text evidence="2">The sequence shown here is derived from an EMBL/GenBank/DDBJ whole genome shotgun (WGS) entry which is preliminary data.</text>
</comment>
<keyword evidence="1" id="KW-0472">Membrane</keyword>
<name>A0A7W7INW0_9CAUL</name>
<evidence type="ECO:0000256" key="1">
    <source>
        <dbReference type="SAM" id="Phobius"/>
    </source>
</evidence>
<keyword evidence="1" id="KW-0812">Transmembrane</keyword>
<keyword evidence="3" id="KW-1185">Reference proteome</keyword>
<accession>A0A7W7INW0</accession>
<proteinExistence type="predicted"/>
<gene>
    <name evidence="2" type="ORF">HNP32_001317</name>
</gene>
<feature type="transmembrane region" description="Helical" evidence="1">
    <location>
        <begin position="12"/>
        <end position="34"/>
    </location>
</feature>
<evidence type="ECO:0000313" key="3">
    <source>
        <dbReference type="Proteomes" id="UP000539957"/>
    </source>
</evidence>
<dbReference type="AlphaFoldDB" id="A0A7W7INW0"/>
<reference evidence="2 3" key="1">
    <citation type="submission" date="2020-08" db="EMBL/GenBank/DDBJ databases">
        <title>Functional genomics of gut bacteria from endangered species of beetles.</title>
        <authorList>
            <person name="Carlos-Shanley C."/>
        </authorList>
    </citation>
    <scope>NUCLEOTIDE SEQUENCE [LARGE SCALE GENOMIC DNA]</scope>
    <source>
        <strain evidence="2 3">S00123</strain>
    </source>
</reference>
<keyword evidence="1" id="KW-1133">Transmembrane helix</keyword>
<protein>
    <submittedName>
        <fullName evidence="2">Uncharacterized protein</fullName>
    </submittedName>
</protein>
<dbReference type="Proteomes" id="UP000539957">
    <property type="component" value="Unassembled WGS sequence"/>
</dbReference>
<sequence>MNKNPVTFTISLLQLCFAVGVQVMIVAVAFGSLFSRVEAMEAAVAPITRGDFARLDERVEHIQGDIAWIRAQLEKDRAR</sequence>
<dbReference type="EMBL" id="JACHKY010000002">
    <property type="protein sequence ID" value="MBB4797593.1"/>
    <property type="molecule type" value="Genomic_DNA"/>
</dbReference>
<evidence type="ECO:0000313" key="2">
    <source>
        <dbReference type="EMBL" id="MBB4797593.1"/>
    </source>
</evidence>
<organism evidence="2 3">
    <name type="scientific">Brevundimonas bullata</name>
    <dbReference type="NCBI Taxonomy" id="13160"/>
    <lineage>
        <taxon>Bacteria</taxon>
        <taxon>Pseudomonadati</taxon>
        <taxon>Pseudomonadota</taxon>
        <taxon>Alphaproteobacteria</taxon>
        <taxon>Caulobacterales</taxon>
        <taxon>Caulobacteraceae</taxon>
        <taxon>Brevundimonas</taxon>
    </lineage>
</organism>